<dbReference type="EC" id="3.4.21.-" evidence="5"/>
<keyword evidence="5" id="KW-0378">Hydrolase</keyword>
<evidence type="ECO:0000256" key="3">
    <source>
        <dbReference type="ARBA" id="ARBA00022729"/>
    </source>
</evidence>
<dbReference type="EMBL" id="UNOZ01000002">
    <property type="protein sequence ID" value="SYX88192.1"/>
    <property type="molecule type" value="Genomic_DNA"/>
</dbReference>
<organism evidence="5 6">
    <name type="scientific">Pseudomonas reidholzensis</name>
    <dbReference type="NCBI Taxonomy" id="1785162"/>
    <lineage>
        <taxon>Bacteria</taxon>
        <taxon>Pseudomonadati</taxon>
        <taxon>Pseudomonadota</taxon>
        <taxon>Gammaproteobacteria</taxon>
        <taxon>Pseudomonadales</taxon>
        <taxon>Pseudomonadaceae</taxon>
        <taxon>Pseudomonas</taxon>
    </lineage>
</organism>
<dbReference type="InterPro" id="IPR023614">
    <property type="entry name" value="Porin_dom_sf"/>
</dbReference>
<dbReference type="GO" id="GO:0016020">
    <property type="term" value="C:membrane"/>
    <property type="evidence" value="ECO:0007669"/>
    <property type="project" value="InterPro"/>
</dbReference>
<reference evidence="6" key="1">
    <citation type="submission" date="2018-08" db="EMBL/GenBank/DDBJ databases">
        <authorList>
            <person name="Blom J."/>
        </authorList>
    </citation>
    <scope>NUCLEOTIDE SEQUENCE [LARGE SCALE GENOMIC DNA]</scope>
    <source>
        <strain evidence="6">CCOS 865</strain>
    </source>
</reference>
<evidence type="ECO:0000313" key="5">
    <source>
        <dbReference type="EMBL" id="SYX88192.1"/>
    </source>
</evidence>
<dbReference type="RefSeq" id="WP_119137459.1">
    <property type="nucleotide sequence ID" value="NZ_CBCSFL010000002.1"/>
</dbReference>
<gene>
    <name evidence="5" type="primary">oprD</name>
    <name evidence="5" type="ORF">CCOS865_00414</name>
</gene>
<name>A0A383RME7_9PSED</name>
<dbReference type="PANTHER" id="PTHR34596">
    <property type="entry name" value="CHITOPORIN"/>
    <property type="match status" value="1"/>
</dbReference>
<accession>A0A383RME7</accession>
<evidence type="ECO:0000256" key="2">
    <source>
        <dbReference type="ARBA" id="ARBA00022448"/>
    </source>
</evidence>
<dbReference type="Gene3D" id="2.40.160.10">
    <property type="entry name" value="Porin"/>
    <property type="match status" value="1"/>
</dbReference>
<evidence type="ECO:0000313" key="6">
    <source>
        <dbReference type="Proteomes" id="UP000263595"/>
    </source>
</evidence>
<dbReference type="InterPro" id="IPR005318">
    <property type="entry name" value="OM_porin_bac"/>
</dbReference>
<evidence type="ECO:0000256" key="1">
    <source>
        <dbReference type="ARBA" id="ARBA00009075"/>
    </source>
</evidence>
<dbReference type="Pfam" id="PF03573">
    <property type="entry name" value="OprD"/>
    <property type="match status" value="1"/>
</dbReference>
<dbReference type="GO" id="GO:0015288">
    <property type="term" value="F:porin activity"/>
    <property type="evidence" value="ECO:0007669"/>
    <property type="project" value="TreeGrafter"/>
</dbReference>
<dbReference type="GO" id="GO:0016787">
    <property type="term" value="F:hydrolase activity"/>
    <property type="evidence" value="ECO:0007669"/>
    <property type="project" value="UniProtKB-KW"/>
</dbReference>
<sequence length="430" mass="47018">MLKTRISLVALALIAATQAQANEQANSKGFIEDSHANVLLRNAYINRDKKHGTDDQIEWGQAFIGTFNSGFTQGTVGVGVDAFGLYAIRLDGGKGHNGGAGVDFFKPSDTEPANSPHNLARGGAAVKFRISNTVLKYGDQMPALPVLQYDDGRLLPESFTGTLITSKEIEGLELNAGRFTQLARKSAEGRDSGDLKSINVFGGSYKFTDNFTASLYTADNEDVMKKHYLGLNYVFPVSSDQSLTLDFNGYKTDIDKKFVDKAGLTGDENTIWSLAATYAFGAHSITVAHQRSTGSTGYNYGSYQTQPWGTSDGGSTIYLANSYWSDFNAEDERSWQIGYGLDFSAYGVPGLSYKLAYVVGDNINTHGFGEGKEREIFNQLRYVVQDGPAKDLSVKLRSSFLRTNNAVQQNGYNDDGNEVRVFVEYPISIF</sequence>
<protein>
    <submittedName>
        <fullName evidence="5">Porin D</fullName>
        <ecNumber evidence="5">3.4.21.-</ecNumber>
    </submittedName>
</protein>
<dbReference type="AlphaFoldDB" id="A0A383RME7"/>
<evidence type="ECO:0000256" key="4">
    <source>
        <dbReference type="SAM" id="SignalP"/>
    </source>
</evidence>
<comment type="similarity">
    <text evidence="1">Belongs to the outer membrane porin (Opr) (TC 1.B.25) family.</text>
</comment>
<dbReference type="OrthoDB" id="6759120at2"/>
<dbReference type="PANTHER" id="PTHR34596:SF2">
    <property type="entry name" value="CHITOPORIN"/>
    <property type="match status" value="1"/>
</dbReference>
<feature type="chain" id="PRO_5016797227" evidence="4">
    <location>
        <begin position="22"/>
        <end position="430"/>
    </location>
</feature>
<feature type="signal peptide" evidence="4">
    <location>
        <begin position="1"/>
        <end position="21"/>
    </location>
</feature>
<keyword evidence="3 4" id="KW-0732">Signal</keyword>
<dbReference type="Proteomes" id="UP000263595">
    <property type="component" value="Unassembled WGS sequence"/>
</dbReference>
<keyword evidence="6" id="KW-1185">Reference proteome</keyword>
<keyword evidence="2" id="KW-0813">Transport</keyword>
<proteinExistence type="inferred from homology"/>